<name>A0AAD9ILM4_PROWI</name>
<dbReference type="GO" id="GO:0016020">
    <property type="term" value="C:membrane"/>
    <property type="evidence" value="ECO:0007669"/>
    <property type="project" value="TreeGrafter"/>
</dbReference>
<dbReference type="GO" id="GO:0070006">
    <property type="term" value="F:metalloaminopeptidase activity"/>
    <property type="evidence" value="ECO:0007669"/>
    <property type="project" value="TreeGrafter"/>
</dbReference>
<dbReference type="AlphaFoldDB" id="A0AAD9ILM4"/>
<keyword evidence="3 5" id="KW-0479">Metal-binding</keyword>
<dbReference type="Pfam" id="PF11838">
    <property type="entry name" value="ERAP1_C"/>
    <property type="match status" value="1"/>
</dbReference>
<evidence type="ECO:0000256" key="1">
    <source>
        <dbReference type="ARBA" id="ARBA00010136"/>
    </source>
</evidence>
<evidence type="ECO:0000259" key="9">
    <source>
        <dbReference type="Pfam" id="PF17900"/>
    </source>
</evidence>
<accession>A0AAD9ILM4</accession>
<keyword evidence="5" id="KW-1133">Transmembrane helix</keyword>
<dbReference type="InterPro" id="IPR034016">
    <property type="entry name" value="M1_APN-typ"/>
</dbReference>
<feature type="active site" description="Proton acceptor" evidence="2">
    <location>
        <position position="371"/>
    </location>
</feature>
<evidence type="ECO:0000256" key="2">
    <source>
        <dbReference type="PIRSR" id="PIRSR634016-1"/>
    </source>
</evidence>
<comment type="caution">
    <text evidence="10">The sequence shown here is derived from an EMBL/GenBank/DDBJ whole genome shotgun (WGS) entry which is preliminary data.</text>
</comment>
<dbReference type="InterPro" id="IPR014782">
    <property type="entry name" value="Peptidase_M1_dom"/>
</dbReference>
<sequence length="954" mass="102698">MDRGRARGSNGAEAGPKFTLDDVELDDPGAVFNLDLEYGDDDEDALLDWEQYEGLRKVRLCGREFSVPAWARPRPPDWWWAYTKRQRRLLLTGGCCCASFLVILLALVAAAAAGHSVLPGLIGKAEAEACAWTGLRLPAGVAPTRYALELDLQMEAPYWVNGSVTIYANVTRATNAATLRDRPAAEQLILEFRKALRPAAGVALTLDFGYQLAEGLSGLYRSSYAAPGNGTASVAVTQFEATSARAAFPCFDEPALKATFALSVRVADGYRETPPMSSYLLALVVGNFTGSTRSVPAGDAGAPARNVTVWGVPGREAELEFAVDVAARVLPALEAAFGNWGLITFRETALLAGKRTGTAGRRTVAQIVAHEMVHMWFGDLVTMAWWSELWLNEGFATYFEYLGAQAAVPAYHYYTTFYTDNVLDALADDALASSHPLSSPDATVQVSDAIEAQFDTISYQKGGALLRMLRAWVNRASKGGLTALERAPAVAPADDALLGALRGYLLRHARNASTAAELWTARWTYGRGFPLVRATVNERGALWLQQSLFGRGGVAACDPSEAFWVPVAMSRAANPDVHLWTDFSGCQSAHAVAQLAPDDRADWVKVNAGQVGLFRVQYDANLRARLLAAAPTPTLPALDLAGLLDDAWALAGAGQQNITHFLDLLAALARRPTAALEPWAAALPRLYEVRAMAPCDALWRRYLAGTLFASVLERGGANAKLFSFASAPAESDPVTLKLLRPQILEAAGYFGSAAVTTEALALVQASNGSLAVDPDAETALLKTAVHTGDRAVYDRVKDMYLAASEAHEKLHLLRAVSVSGPAAEETLDWALGPDVRAHDLGTVVGTVAAQSRDDGPDVAWRWLERRWGQAYAKLGSNTEASRKLGSIMENVASLFTNQTAIPAVQALFKAHQTKIRTSVYMDRAVEVIKSNADWVADHGEPLCAWVAQNAKLKP</sequence>
<comment type="similarity">
    <text evidence="1 5">Belongs to the peptidase M1 family.</text>
</comment>
<keyword evidence="5" id="KW-0472">Membrane</keyword>
<keyword evidence="5" id="KW-0812">Transmembrane</keyword>
<dbReference type="PANTHER" id="PTHR11533">
    <property type="entry name" value="PROTEASE M1 ZINC METALLOPROTEASE"/>
    <property type="match status" value="1"/>
</dbReference>
<dbReference type="GO" id="GO:0042277">
    <property type="term" value="F:peptide binding"/>
    <property type="evidence" value="ECO:0007669"/>
    <property type="project" value="TreeGrafter"/>
</dbReference>
<keyword evidence="3 5" id="KW-0862">Zinc</keyword>
<dbReference type="GO" id="GO:0005737">
    <property type="term" value="C:cytoplasm"/>
    <property type="evidence" value="ECO:0007669"/>
    <property type="project" value="TreeGrafter"/>
</dbReference>
<dbReference type="GO" id="GO:0006508">
    <property type="term" value="P:proteolysis"/>
    <property type="evidence" value="ECO:0007669"/>
    <property type="project" value="UniProtKB-KW"/>
</dbReference>
<feature type="site" description="Transition state stabilizer" evidence="4">
    <location>
        <position position="459"/>
    </location>
</feature>
<dbReference type="Pfam" id="PF01433">
    <property type="entry name" value="Peptidase_M1"/>
    <property type="match status" value="1"/>
</dbReference>
<evidence type="ECO:0000256" key="3">
    <source>
        <dbReference type="PIRSR" id="PIRSR634016-3"/>
    </source>
</evidence>
<dbReference type="EC" id="3.4.11.-" evidence="5"/>
<feature type="binding site" evidence="3">
    <location>
        <position position="370"/>
    </location>
    <ligand>
        <name>Zn(2+)</name>
        <dbReference type="ChEBI" id="CHEBI:29105"/>
        <note>catalytic</note>
    </ligand>
</feature>
<feature type="transmembrane region" description="Helical" evidence="5">
    <location>
        <begin position="89"/>
        <end position="112"/>
    </location>
</feature>
<dbReference type="SUPFAM" id="SSF55486">
    <property type="entry name" value="Metalloproteases ('zincins'), catalytic domain"/>
    <property type="match status" value="1"/>
</dbReference>
<dbReference type="InterPro" id="IPR024571">
    <property type="entry name" value="ERAP1-like_C_dom"/>
</dbReference>
<feature type="domain" description="Aminopeptidase N-like N-terminal" evidence="9">
    <location>
        <begin position="166"/>
        <end position="267"/>
    </location>
</feature>
<evidence type="ECO:0000259" key="8">
    <source>
        <dbReference type="Pfam" id="PF11838"/>
    </source>
</evidence>
<dbReference type="InterPro" id="IPR045357">
    <property type="entry name" value="Aminopeptidase_N-like_N"/>
</dbReference>
<evidence type="ECO:0000256" key="6">
    <source>
        <dbReference type="SAM" id="MobiDB-lite"/>
    </source>
</evidence>
<feature type="domain" description="ERAP1-like C-terminal" evidence="8">
    <location>
        <begin position="603"/>
        <end position="914"/>
    </location>
</feature>
<dbReference type="EMBL" id="JASFZW010000001">
    <property type="protein sequence ID" value="KAK2080839.1"/>
    <property type="molecule type" value="Genomic_DNA"/>
</dbReference>
<dbReference type="InterPro" id="IPR027268">
    <property type="entry name" value="Peptidase_M4/M1_CTD_sf"/>
</dbReference>
<dbReference type="CDD" id="cd09601">
    <property type="entry name" value="M1_APN-Q_like"/>
    <property type="match status" value="1"/>
</dbReference>
<dbReference type="Gene3D" id="1.25.50.20">
    <property type="match status" value="1"/>
</dbReference>
<keyword evidence="5" id="KW-0645">Protease</keyword>
<dbReference type="SUPFAM" id="SSF63737">
    <property type="entry name" value="Leukotriene A4 hydrolase N-terminal domain"/>
    <property type="match status" value="1"/>
</dbReference>
<dbReference type="Pfam" id="PF17900">
    <property type="entry name" value="Peptidase_M1_N"/>
    <property type="match status" value="1"/>
</dbReference>
<dbReference type="InterPro" id="IPR050344">
    <property type="entry name" value="Peptidase_M1_aminopeptidases"/>
</dbReference>
<keyword evidence="5" id="KW-0031">Aminopeptidase</keyword>
<feature type="domain" description="Peptidase M1 membrane alanine aminopeptidase" evidence="7">
    <location>
        <begin position="335"/>
        <end position="474"/>
    </location>
</feature>
<reference evidence="10" key="1">
    <citation type="submission" date="2021-01" db="EMBL/GenBank/DDBJ databases">
        <authorList>
            <person name="Eckstrom K.M.E."/>
        </authorList>
    </citation>
    <scope>NUCLEOTIDE SEQUENCE</scope>
    <source>
        <strain evidence="10">UVCC 0001</strain>
    </source>
</reference>
<dbReference type="InterPro" id="IPR042097">
    <property type="entry name" value="Aminopeptidase_N-like_N_sf"/>
</dbReference>
<dbReference type="GO" id="GO:0005615">
    <property type="term" value="C:extracellular space"/>
    <property type="evidence" value="ECO:0007669"/>
    <property type="project" value="TreeGrafter"/>
</dbReference>
<dbReference type="Gene3D" id="2.60.40.1730">
    <property type="entry name" value="tricorn interacting facor f3 domain"/>
    <property type="match status" value="1"/>
</dbReference>
<comment type="cofactor">
    <cofactor evidence="3 5">
        <name>Zn(2+)</name>
        <dbReference type="ChEBI" id="CHEBI:29105"/>
    </cofactor>
    <text evidence="3 5">Binds 1 zinc ion per subunit.</text>
</comment>
<dbReference type="GO" id="GO:0008270">
    <property type="term" value="F:zinc ion binding"/>
    <property type="evidence" value="ECO:0007669"/>
    <property type="project" value="UniProtKB-UniRule"/>
</dbReference>
<evidence type="ECO:0000313" key="10">
    <source>
        <dbReference type="EMBL" id="KAK2080839.1"/>
    </source>
</evidence>
<dbReference type="Proteomes" id="UP001255856">
    <property type="component" value="Unassembled WGS sequence"/>
</dbReference>
<evidence type="ECO:0000256" key="5">
    <source>
        <dbReference type="RuleBase" id="RU364040"/>
    </source>
</evidence>
<keyword evidence="11" id="KW-1185">Reference proteome</keyword>
<feature type="binding site" evidence="3">
    <location>
        <position position="393"/>
    </location>
    <ligand>
        <name>Zn(2+)</name>
        <dbReference type="ChEBI" id="CHEBI:29105"/>
        <note>catalytic</note>
    </ligand>
</feature>
<evidence type="ECO:0000256" key="4">
    <source>
        <dbReference type="PIRSR" id="PIRSR634016-4"/>
    </source>
</evidence>
<keyword evidence="5" id="KW-0482">Metalloprotease</keyword>
<organism evidence="10 11">
    <name type="scientific">Prototheca wickerhamii</name>
    <dbReference type="NCBI Taxonomy" id="3111"/>
    <lineage>
        <taxon>Eukaryota</taxon>
        <taxon>Viridiplantae</taxon>
        <taxon>Chlorophyta</taxon>
        <taxon>core chlorophytes</taxon>
        <taxon>Trebouxiophyceae</taxon>
        <taxon>Chlorellales</taxon>
        <taxon>Chlorellaceae</taxon>
        <taxon>Prototheca</taxon>
    </lineage>
</organism>
<evidence type="ECO:0000259" key="7">
    <source>
        <dbReference type="Pfam" id="PF01433"/>
    </source>
</evidence>
<evidence type="ECO:0000313" key="11">
    <source>
        <dbReference type="Proteomes" id="UP001255856"/>
    </source>
</evidence>
<dbReference type="GO" id="GO:0043171">
    <property type="term" value="P:peptide catabolic process"/>
    <property type="evidence" value="ECO:0007669"/>
    <property type="project" value="TreeGrafter"/>
</dbReference>
<gene>
    <name evidence="10" type="ORF">QBZ16_000693</name>
</gene>
<proteinExistence type="inferred from homology"/>
<dbReference type="PANTHER" id="PTHR11533:SF299">
    <property type="entry name" value="AMINOPEPTIDASE"/>
    <property type="match status" value="1"/>
</dbReference>
<feature type="region of interest" description="Disordered" evidence="6">
    <location>
        <begin position="1"/>
        <end position="21"/>
    </location>
</feature>
<feature type="binding site" evidence="3">
    <location>
        <position position="374"/>
    </location>
    <ligand>
        <name>Zn(2+)</name>
        <dbReference type="ChEBI" id="CHEBI:29105"/>
        <note>catalytic</note>
    </ligand>
</feature>
<dbReference type="Gene3D" id="2.60.40.1910">
    <property type="match status" value="1"/>
</dbReference>
<protein>
    <recommendedName>
        <fullName evidence="5">Aminopeptidase</fullName>
        <ecNumber evidence="5">3.4.11.-</ecNumber>
    </recommendedName>
</protein>
<dbReference type="Gene3D" id="1.10.390.10">
    <property type="entry name" value="Neutral Protease Domain 2"/>
    <property type="match status" value="1"/>
</dbReference>
<keyword evidence="5" id="KW-0378">Hydrolase</keyword>